<evidence type="ECO:0000313" key="2">
    <source>
        <dbReference type="Proteomes" id="UP000184108"/>
    </source>
</evidence>
<dbReference type="AlphaFoldDB" id="A0A1M4ZI21"/>
<evidence type="ECO:0000313" key="1">
    <source>
        <dbReference type="EMBL" id="SHF17651.1"/>
    </source>
</evidence>
<proteinExistence type="predicted"/>
<sequence length="68" mass="7829">MKIVEIEAEYIVKLDFINLLKKLIKDVESDDIINLTAEYESNFGGKLTCTIQNVELPDLRENNKNETV</sequence>
<organism evidence="1 2">
    <name type="scientific">Chryseobacterium vrystaatense</name>
    <dbReference type="NCBI Taxonomy" id="307480"/>
    <lineage>
        <taxon>Bacteria</taxon>
        <taxon>Pseudomonadati</taxon>
        <taxon>Bacteroidota</taxon>
        <taxon>Flavobacteriia</taxon>
        <taxon>Flavobacteriales</taxon>
        <taxon>Weeksellaceae</taxon>
        <taxon>Chryseobacterium group</taxon>
        <taxon>Chryseobacterium</taxon>
    </lineage>
</organism>
<name>A0A1M4ZI21_9FLAO</name>
<dbReference type="EMBL" id="FQVE01000002">
    <property type="protein sequence ID" value="SHF17651.1"/>
    <property type="molecule type" value="Genomic_DNA"/>
</dbReference>
<accession>A0A1M4ZI21</accession>
<dbReference type="Proteomes" id="UP000184108">
    <property type="component" value="Unassembled WGS sequence"/>
</dbReference>
<gene>
    <name evidence="1" type="ORF">SAMN02787073_1603</name>
</gene>
<protein>
    <submittedName>
        <fullName evidence="1">Uncharacterized protein</fullName>
    </submittedName>
</protein>
<dbReference type="RefSeq" id="WP_073172484.1">
    <property type="nucleotide sequence ID" value="NZ_FQVE01000002.1"/>
</dbReference>
<reference evidence="2" key="1">
    <citation type="submission" date="2016-11" db="EMBL/GenBank/DDBJ databases">
        <authorList>
            <person name="Varghese N."/>
            <person name="Submissions S."/>
        </authorList>
    </citation>
    <scope>NUCLEOTIDE SEQUENCE [LARGE SCALE GENOMIC DNA]</scope>
    <source>
        <strain evidence="2">YR203</strain>
    </source>
</reference>